<dbReference type="InterPro" id="IPR053178">
    <property type="entry name" value="Osmoadaptation_assoc"/>
</dbReference>
<dbReference type="EMBL" id="NEXV01000298">
    <property type="protein sequence ID" value="PIG85858.1"/>
    <property type="molecule type" value="Genomic_DNA"/>
</dbReference>
<organism evidence="1 2">
    <name type="scientific">Aspergillus arachidicola</name>
    <dbReference type="NCBI Taxonomy" id="656916"/>
    <lineage>
        <taxon>Eukaryota</taxon>
        <taxon>Fungi</taxon>
        <taxon>Dikarya</taxon>
        <taxon>Ascomycota</taxon>
        <taxon>Pezizomycotina</taxon>
        <taxon>Eurotiomycetes</taxon>
        <taxon>Eurotiomycetidae</taxon>
        <taxon>Eurotiales</taxon>
        <taxon>Aspergillaceae</taxon>
        <taxon>Aspergillus</taxon>
        <taxon>Aspergillus subgen. Circumdati</taxon>
    </lineage>
</organism>
<dbReference type="PANTHER" id="PTHR38111">
    <property type="entry name" value="ZN(2)-C6 FUNGAL-TYPE DOMAIN-CONTAINING PROTEIN-RELATED"/>
    <property type="match status" value="1"/>
</dbReference>
<dbReference type="Proteomes" id="UP000231358">
    <property type="component" value="Unassembled WGS sequence"/>
</dbReference>
<keyword evidence="2" id="KW-1185">Reference proteome</keyword>
<reference evidence="1 2" key="1">
    <citation type="submission" date="2017-05" db="EMBL/GenBank/DDBJ databases">
        <title>Genome sequence for an aflatoxigenic pathogen of Argentinian peanut, Aspergillus arachidicola.</title>
        <authorList>
            <person name="Moore G."/>
            <person name="Beltz S.B."/>
            <person name="Mack B.M."/>
        </authorList>
    </citation>
    <scope>NUCLEOTIDE SEQUENCE [LARGE SCALE GENOMIC DNA]</scope>
    <source>
        <strain evidence="1 2">CBS 117610</strain>
    </source>
</reference>
<feature type="non-terminal residue" evidence="1">
    <location>
        <position position="216"/>
    </location>
</feature>
<sequence>MGVPRSNGCLLCVQRRVKIMHSLFSKEKCFLASSDWQSVMKQQFDSTFPAIIYAQVEELFALYTTIPYFIHQFFDLRQADPTHETTQSKASKLLSEALDMQDKLFTWYDKFSHTAALPTEILSSIGDTLYPIVYSFTDVDTATIFAAYYSYMVIIHAILGACRYPGEHADMVVYYRDQICMSVEFNAQGMLGPSRLGFPLLVVNEFADPPTKLWVQ</sequence>
<dbReference type="STRING" id="656916.A0A2G7FZ47"/>
<name>A0A2G7FZ47_9EURO</name>
<evidence type="ECO:0000313" key="1">
    <source>
        <dbReference type="EMBL" id="PIG85858.1"/>
    </source>
</evidence>
<evidence type="ECO:0000313" key="2">
    <source>
        <dbReference type="Proteomes" id="UP000231358"/>
    </source>
</evidence>
<dbReference type="PANTHER" id="PTHR38111:SF5">
    <property type="entry name" value="TRANSCRIPTION FACTOR DOMAIN-CONTAINING PROTEIN"/>
    <property type="match status" value="1"/>
</dbReference>
<dbReference type="AlphaFoldDB" id="A0A2G7FZ47"/>
<gene>
    <name evidence="1" type="ORF">AARAC_001772</name>
</gene>
<proteinExistence type="predicted"/>
<accession>A0A2G7FZ47</accession>
<protein>
    <submittedName>
        <fullName evidence="1">C6 finger domain protein</fullName>
    </submittedName>
</protein>
<comment type="caution">
    <text evidence="1">The sequence shown here is derived from an EMBL/GenBank/DDBJ whole genome shotgun (WGS) entry which is preliminary data.</text>
</comment>